<dbReference type="Pfam" id="PF22886">
    <property type="entry name" value="DUF7021"/>
    <property type="match status" value="1"/>
</dbReference>
<keyword evidence="4" id="KW-1185">Reference proteome</keyword>
<dbReference type="Proteomes" id="UP001494588">
    <property type="component" value="Unassembled WGS sequence"/>
</dbReference>
<feature type="domain" description="DUF2262" evidence="1">
    <location>
        <begin position="139"/>
        <end position="273"/>
    </location>
</feature>
<evidence type="ECO:0000313" key="4">
    <source>
        <dbReference type="Proteomes" id="UP001494588"/>
    </source>
</evidence>
<dbReference type="InterPro" id="IPR019260">
    <property type="entry name" value="DUF2262"/>
</dbReference>
<dbReference type="InterPro" id="IPR054286">
    <property type="entry name" value="DUF7021"/>
</dbReference>
<sequence length="276" mass="31656">MKDDQWEEMRARRAQLDARVKVAPRVTIEGVSDAIGMAALKFEGDQQWTLQLTLEAWRLVGGTLQDRPLSLKRQATEADVKLYKHTLRPFGRYRMQVRLLMDEDLPMPEALLEALPLDIEDPDLEQWARQLQLPITYEDELFGTCVLDKRIRLFKADVHWSGTRAYLYLHADSIDTLQPVLKCAYELWNSAVNWRLRVFDRAVADLLDLKNSTWLGKDEDPVSADEFRQRLSLQSISVDKDGRLEFCCTDGDLFFGHSILVPGSLEQGLTTAYIAG</sequence>
<dbReference type="RefSeq" id="WP_201651755.1">
    <property type="nucleotide sequence ID" value="NZ_CAJHCS010000014.1"/>
</dbReference>
<comment type="caution">
    <text evidence="3">The sequence shown here is derived from an EMBL/GenBank/DDBJ whole genome shotgun (WGS) entry which is preliminary data.</text>
</comment>
<organism evidence="3 4">
    <name type="scientific">Paraburkholderia sabiae</name>
    <dbReference type="NCBI Taxonomy" id="273251"/>
    <lineage>
        <taxon>Bacteria</taxon>
        <taxon>Pseudomonadati</taxon>
        <taxon>Pseudomonadota</taxon>
        <taxon>Betaproteobacteria</taxon>
        <taxon>Burkholderiales</taxon>
        <taxon>Burkholderiaceae</taxon>
        <taxon>Paraburkholderia</taxon>
    </lineage>
</organism>
<name>A0ABU9QL19_9BURK</name>
<protein>
    <submittedName>
        <fullName evidence="3">DUF2262 domain-containing protein</fullName>
    </submittedName>
</protein>
<gene>
    <name evidence="3" type="ORF">V4C55_31050</name>
</gene>
<feature type="domain" description="DUF7021" evidence="2">
    <location>
        <begin position="24"/>
        <end position="128"/>
    </location>
</feature>
<accession>A0ABU9QL19</accession>
<dbReference type="EMBL" id="JAZHGC010000033">
    <property type="protein sequence ID" value="MEM5290172.1"/>
    <property type="molecule type" value="Genomic_DNA"/>
</dbReference>
<evidence type="ECO:0000313" key="3">
    <source>
        <dbReference type="EMBL" id="MEM5290172.1"/>
    </source>
</evidence>
<dbReference type="Pfam" id="PF10020">
    <property type="entry name" value="DUF2262"/>
    <property type="match status" value="1"/>
</dbReference>
<evidence type="ECO:0000259" key="1">
    <source>
        <dbReference type="Pfam" id="PF10020"/>
    </source>
</evidence>
<evidence type="ECO:0000259" key="2">
    <source>
        <dbReference type="Pfam" id="PF22886"/>
    </source>
</evidence>
<proteinExistence type="predicted"/>
<reference evidence="3 4" key="1">
    <citation type="submission" date="2024-01" db="EMBL/GenBank/DDBJ databases">
        <title>The diversity of rhizobia nodulating Mimosa spp. in eleven states of Brazil covering several biomes is determined by host plant, location, and edaphic factors.</title>
        <authorList>
            <person name="Rouws L."/>
            <person name="Barauna A."/>
            <person name="Beukes C."/>
            <person name="De Faria S.M."/>
            <person name="Gross E."/>
            <person name="Dos Reis Junior F.B."/>
            <person name="Simon M."/>
            <person name="Maluk M."/>
            <person name="Odee D.W."/>
            <person name="Kenicer G."/>
            <person name="Young J.P.W."/>
            <person name="Reis V.M."/>
            <person name="Zilli J."/>
            <person name="James E.K."/>
        </authorList>
    </citation>
    <scope>NUCLEOTIDE SEQUENCE [LARGE SCALE GENOMIC DNA]</scope>
    <source>
        <strain evidence="3 4">JPY77</strain>
    </source>
</reference>